<name>A0ABP8J456_9MICO</name>
<dbReference type="InterPro" id="IPR038670">
    <property type="entry name" value="HslJ-like_sf"/>
</dbReference>
<organism evidence="3 4">
    <name type="scientific">Brevibacterium pityocampae</name>
    <dbReference type="NCBI Taxonomy" id="506594"/>
    <lineage>
        <taxon>Bacteria</taxon>
        <taxon>Bacillati</taxon>
        <taxon>Actinomycetota</taxon>
        <taxon>Actinomycetes</taxon>
        <taxon>Micrococcales</taxon>
        <taxon>Brevibacteriaceae</taxon>
        <taxon>Brevibacterium</taxon>
    </lineage>
</organism>
<feature type="domain" description="DUF306" evidence="2">
    <location>
        <begin position="11"/>
        <end position="89"/>
    </location>
</feature>
<evidence type="ECO:0000313" key="3">
    <source>
        <dbReference type="EMBL" id="GAA4384656.1"/>
    </source>
</evidence>
<dbReference type="Gene3D" id="2.40.128.270">
    <property type="match status" value="1"/>
</dbReference>
<keyword evidence="4" id="KW-1185">Reference proteome</keyword>
<gene>
    <name evidence="3" type="ORF">GCM10023167_05690</name>
</gene>
<evidence type="ECO:0000313" key="4">
    <source>
        <dbReference type="Proteomes" id="UP001500642"/>
    </source>
</evidence>
<accession>A0ABP8J456</accession>
<dbReference type="EMBL" id="BAABGL010000002">
    <property type="protein sequence ID" value="GAA4384656.1"/>
    <property type="molecule type" value="Genomic_DNA"/>
</dbReference>
<evidence type="ECO:0000256" key="1">
    <source>
        <dbReference type="SAM" id="MobiDB-lite"/>
    </source>
</evidence>
<evidence type="ECO:0000259" key="2">
    <source>
        <dbReference type="Pfam" id="PF03724"/>
    </source>
</evidence>
<feature type="compositionally biased region" description="Basic and acidic residues" evidence="1">
    <location>
        <begin position="9"/>
        <end position="25"/>
    </location>
</feature>
<reference evidence="4" key="1">
    <citation type="journal article" date="2019" name="Int. J. Syst. Evol. Microbiol.">
        <title>The Global Catalogue of Microorganisms (GCM) 10K type strain sequencing project: providing services to taxonomists for standard genome sequencing and annotation.</title>
        <authorList>
            <consortium name="The Broad Institute Genomics Platform"/>
            <consortium name="The Broad Institute Genome Sequencing Center for Infectious Disease"/>
            <person name="Wu L."/>
            <person name="Ma J."/>
        </authorList>
    </citation>
    <scope>NUCLEOTIDE SEQUENCE [LARGE SCALE GENOMIC DNA]</scope>
    <source>
        <strain evidence="4">JCM 17808</strain>
    </source>
</reference>
<sequence length="94" mass="10253">MESVVGRWSSDEKGEPHLNFTEDGKVGGSDGCNGIGTTYEQDGSTVTLTRFATTLKACMGVDTWLREARHLEIDGETMTVMNGDHEEIGTLTRD</sequence>
<dbReference type="InterPro" id="IPR005184">
    <property type="entry name" value="DUF306_Meta_HslJ"/>
</dbReference>
<dbReference type="Proteomes" id="UP001500642">
    <property type="component" value="Unassembled WGS sequence"/>
</dbReference>
<proteinExistence type="predicted"/>
<protein>
    <submittedName>
        <fullName evidence="3">META domain-containing protein</fullName>
    </submittedName>
</protein>
<dbReference type="Pfam" id="PF03724">
    <property type="entry name" value="META"/>
    <property type="match status" value="1"/>
</dbReference>
<feature type="region of interest" description="Disordered" evidence="1">
    <location>
        <begin position="1"/>
        <end position="26"/>
    </location>
</feature>
<comment type="caution">
    <text evidence="3">The sequence shown here is derived from an EMBL/GenBank/DDBJ whole genome shotgun (WGS) entry which is preliminary data.</text>
</comment>